<dbReference type="SUPFAM" id="SSF54909">
    <property type="entry name" value="Dimeric alpha+beta barrel"/>
    <property type="match status" value="1"/>
</dbReference>
<dbReference type="InterPro" id="IPR000485">
    <property type="entry name" value="AsnC-type_HTH_dom"/>
</dbReference>
<dbReference type="PRINTS" id="PR00033">
    <property type="entry name" value="HTHASNC"/>
</dbReference>
<proteinExistence type="predicted"/>
<dbReference type="Gene3D" id="1.10.10.10">
    <property type="entry name" value="Winged helix-like DNA-binding domain superfamily/Winged helix DNA-binding domain"/>
    <property type="match status" value="1"/>
</dbReference>
<reference evidence="5" key="1">
    <citation type="submission" date="2019-08" db="EMBL/GenBank/DDBJ databases">
        <authorList>
            <person name="Kucharzyk K."/>
            <person name="Murdoch R.W."/>
            <person name="Higgins S."/>
            <person name="Loffler F."/>
        </authorList>
    </citation>
    <scope>NUCLEOTIDE SEQUENCE</scope>
</reference>
<evidence type="ECO:0000256" key="1">
    <source>
        <dbReference type="ARBA" id="ARBA00023015"/>
    </source>
</evidence>
<dbReference type="PANTHER" id="PTHR30154:SF53">
    <property type="entry name" value="HTH-TYPE TRANSCRIPTIONAL REGULATOR LRPC"/>
    <property type="match status" value="1"/>
</dbReference>
<dbReference type="EMBL" id="VSSQ01000089">
    <property type="protein sequence ID" value="MPL75545.1"/>
    <property type="molecule type" value="Genomic_DNA"/>
</dbReference>
<organism evidence="5">
    <name type="scientific">bioreactor metagenome</name>
    <dbReference type="NCBI Taxonomy" id="1076179"/>
    <lineage>
        <taxon>unclassified sequences</taxon>
        <taxon>metagenomes</taxon>
        <taxon>ecological metagenomes</taxon>
    </lineage>
</organism>
<name>A0A644U9B5_9ZZZZ</name>
<dbReference type="PROSITE" id="PS50956">
    <property type="entry name" value="HTH_ASNC_2"/>
    <property type="match status" value="1"/>
</dbReference>
<keyword evidence="2" id="KW-0238">DNA-binding</keyword>
<dbReference type="Pfam" id="PF13404">
    <property type="entry name" value="HTH_AsnC-type"/>
    <property type="match status" value="1"/>
</dbReference>
<comment type="caution">
    <text evidence="5">The sequence shown here is derived from an EMBL/GenBank/DDBJ whole genome shotgun (WGS) entry which is preliminary data.</text>
</comment>
<evidence type="ECO:0000256" key="2">
    <source>
        <dbReference type="ARBA" id="ARBA00023125"/>
    </source>
</evidence>
<dbReference type="SUPFAM" id="SSF46785">
    <property type="entry name" value="Winged helix' DNA-binding domain"/>
    <property type="match status" value="1"/>
</dbReference>
<dbReference type="InterPro" id="IPR036388">
    <property type="entry name" value="WH-like_DNA-bd_sf"/>
</dbReference>
<dbReference type="InterPro" id="IPR019887">
    <property type="entry name" value="Tscrpt_reg_AsnC/Lrp_C"/>
</dbReference>
<accession>A0A644U9B5</accession>
<dbReference type="AlphaFoldDB" id="A0A644U9B5"/>
<keyword evidence="3" id="KW-0804">Transcription</keyword>
<gene>
    <name evidence="5" type="primary">asnC_4</name>
    <name evidence="5" type="ORF">SDC9_21369</name>
</gene>
<dbReference type="InterPro" id="IPR011008">
    <property type="entry name" value="Dimeric_a/b-barrel"/>
</dbReference>
<dbReference type="PANTHER" id="PTHR30154">
    <property type="entry name" value="LEUCINE-RESPONSIVE REGULATORY PROTEIN"/>
    <property type="match status" value="1"/>
</dbReference>
<dbReference type="InterPro" id="IPR036390">
    <property type="entry name" value="WH_DNA-bd_sf"/>
</dbReference>
<sequence>MRRPFPVFSVCATWGTVSPIKRVDLRRIFVIMTKYPVNLQALTMDELDTAILGLLSGDARMSVATLARRLKVARSTIQARLERLETTGVIAGYTVKLGEAARAGRLRTTVLLTIEPRAQAAILTRLKAIPEVERISTTSGRVDLLLQVAANSTAQLDAVLDQIGEMQGVKSSESLIHLSTKLDRAV</sequence>
<evidence type="ECO:0000313" key="5">
    <source>
        <dbReference type="EMBL" id="MPL75545.1"/>
    </source>
</evidence>
<dbReference type="Pfam" id="PF01037">
    <property type="entry name" value="AsnC_trans_reg"/>
    <property type="match status" value="1"/>
</dbReference>
<dbReference type="GO" id="GO:0043200">
    <property type="term" value="P:response to amino acid"/>
    <property type="evidence" value="ECO:0007669"/>
    <property type="project" value="TreeGrafter"/>
</dbReference>
<evidence type="ECO:0000256" key="3">
    <source>
        <dbReference type="ARBA" id="ARBA00023163"/>
    </source>
</evidence>
<protein>
    <submittedName>
        <fullName evidence="5">Regulatory protein AsnC</fullName>
    </submittedName>
</protein>
<dbReference type="InterPro" id="IPR019888">
    <property type="entry name" value="Tscrpt_reg_AsnC-like"/>
</dbReference>
<dbReference type="Gene3D" id="3.30.70.920">
    <property type="match status" value="1"/>
</dbReference>
<dbReference type="GO" id="GO:0043565">
    <property type="term" value="F:sequence-specific DNA binding"/>
    <property type="evidence" value="ECO:0007669"/>
    <property type="project" value="InterPro"/>
</dbReference>
<dbReference type="GO" id="GO:0005829">
    <property type="term" value="C:cytosol"/>
    <property type="evidence" value="ECO:0007669"/>
    <property type="project" value="TreeGrafter"/>
</dbReference>
<feature type="domain" description="HTH asnC-type" evidence="4">
    <location>
        <begin position="44"/>
        <end position="106"/>
    </location>
</feature>
<dbReference type="SMART" id="SM00344">
    <property type="entry name" value="HTH_ASNC"/>
    <property type="match status" value="1"/>
</dbReference>
<keyword evidence="1" id="KW-0805">Transcription regulation</keyword>
<evidence type="ECO:0000259" key="4">
    <source>
        <dbReference type="PROSITE" id="PS50956"/>
    </source>
</evidence>